<feature type="transmembrane region" description="Helical" evidence="1">
    <location>
        <begin position="216"/>
        <end position="238"/>
    </location>
</feature>
<keyword evidence="1" id="KW-0472">Membrane</keyword>
<keyword evidence="1" id="KW-0812">Transmembrane</keyword>
<dbReference type="EMBL" id="PCVG01000081">
    <property type="protein sequence ID" value="PIQ68084.1"/>
    <property type="molecule type" value="Genomic_DNA"/>
</dbReference>
<gene>
    <name evidence="3" type="ORF">COV91_05975</name>
</gene>
<feature type="transmembrane region" description="Helical" evidence="1">
    <location>
        <begin position="350"/>
        <end position="368"/>
    </location>
</feature>
<keyword evidence="1" id="KW-1133">Transmembrane helix</keyword>
<feature type="transmembrane region" description="Helical" evidence="1">
    <location>
        <begin position="258"/>
        <end position="280"/>
    </location>
</feature>
<keyword evidence="2" id="KW-0732">Signal</keyword>
<comment type="caution">
    <text evidence="3">The sequence shown here is derived from an EMBL/GenBank/DDBJ whole genome shotgun (WGS) entry which is preliminary data.</text>
</comment>
<accession>A0A2H0KCG6</accession>
<reference evidence="3 4" key="1">
    <citation type="submission" date="2017-09" db="EMBL/GenBank/DDBJ databases">
        <title>Depth-based differentiation of microbial function through sediment-hosted aquifers and enrichment of novel symbionts in the deep terrestrial subsurface.</title>
        <authorList>
            <person name="Probst A.J."/>
            <person name="Ladd B."/>
            <person name="Jarett J.K."/>
            <person name="Geller-Mcgrath D.E."/>
            <person name="Sieber C.M."/>
            <person name="Emerson J.B."/>
            <person name="Anantharaman K."/>
            <person name="Thomas B.C."/>
            <person name="Malmstrom R."/>
            <person name="Stieglmeier M."/>
            <person name="Klingl A."/>
            <person name="Woyke T."/>
            <person name="Ryan C.M."/>
            <person name="Banfield J.F."/>
        </authorList>
    </citation>
    <scope>NUCLEOTIDE SEQUENCE [LARGE SCALE GENOMIC DNA]</scope>
    <source>
        <strain evidence="3">CG11_big_fil_rev_8_21_14_0_20_46_11</strain>
    </source>
</reference>
<feature type="signal peptide" evidence="2">
    <location>
        <begin position="1"/>
        <end position="20"/>
    </location>
</feature>
<evidence type="ECO:0000313" key="3">
    <source>
        <dbReference type="EMBL" id="PIQ68084.1"/>
    </source>
</evidence>
<feature type="transmembrane region" description="Helical" evidence="1">
    <location>
        <begin position="286"/>
        <end position="311"/>
    </location>
</feature>
<dbReference type="AlphaFoldDB" id="A0A2H0KCG6"/>
<dbReference type="Proteomes" id="UP000229342">
    <property type="component" value="Unassembled WGS sequence"/>
</dbReference>
<evidence type="ECO:0000256" key="1">
    <source>
        <dbReference type="SAM" id="Phobius"/>
    </source>
</evidence>
<sequence length="372" mass="39565">MIKWCFFLLAGLCMPFSASALVHVGGDYFLKGSEKVSDDVYVIGETSAITGTVNGDVTSLAPFIVSEGDISADVLLLGSQVTLGGTVGDDARLVGQTVILNGVVFDDVVAIGTKVVLSKGASIKGNLYIVGGNVSIEGEVLGDVRVFAQKATVSGTIGGTVESWGSFEIMKDATITGDLVYHADQELIVPDRTHIGGTIIFADTHSESILEANSTMFGGFFALYTLMVLTLSFFLFFFMRERTEEVLLEVLPRFGARLVRGILIVVVGPILIGILVGSVIGLPIALIALCLYVIMLIFGSAISAIIVGAAFERYALKRSVFPLSYRPVVIGTLALSLLGTLPFIGFLLHLILLCVSVGGIGTVVYHRVREFR</sequence>
<feature type="chain" id="PRO_5013661751" description="Polymer-forming cytoskeletal protein" evidence="2">
    <location>
        <begin position="21"/>
        <end position="372"/>
    </location>
</feature>
<evidence type="ECO:0000256" key="2">
    <source>
        <dbReference type="SAM" id="SignalP"/>
    </source>
</evidence>
<protein>
    <recommendedName>
        <fullName evidence="5">Polymer-forming cytoskeletal protein</fullName>
    </recommendedName>
</protein>
<evidence type="ECO:0000313" key="4">
    <source>
        <dbReference type="Proteomes" id="UP000229342"/>
    </source>
</evidence>
<feature type="transmembrane region" description="Helical" evidence="1">
    <location>
        <begin position="323"/>
        <end position="344"/>
    </location>
</feature>
<proteinExistence type="predicted"/>
<organism evidence="3 4">
    <name type="scientific">Candidatus Taylorbacteria bacterium CG11_big_fil_rev_8_21_14_0_20_46_11</name>
    <dbReference type="NCBI Taxonomy" id="1975025"/>
    <lineage>
        <taxon>Bacteria</taxon>
        <taxon>Candidatus Tayloriibacteriota</taxon>
    </lineage>
</organism>
<evidence type="ECO:0008006" key="5">
    <source>
        <dbReference type="Google" id="ProtNLM"/>
    </source>
</evidence>
<name>A0A2H0KCG6_9BACT</name>